<feature type="binding site" evidence="4">
    <location>
        <position position="191"/>
    </location>
    <ligand>
        <name>substrate</name>
    </ligand>
</feature>
<keyword evidence="7" id="KW-1185">Reference proteome</keyword>
<feature type="active site" description="Acyl-ester intermediate" evidence="3">
    <location>
        <position position="241"/>
    </location>
</feature>
<dbReference type="AlphaFoldDB" id="A0A6A6S0I2"/>
<evidence type="ECO:0000313" key="7">
    <source>
        <dbReference type="Proteomes" id="UP000799753"/>
    </source>
</evidence>
<dbReference type="Gene3D" id="3.90.1300.10">
    <property type="entry name" value="Amidase signature (AS) domain"/>
    <property type="match status" value="1"/>
</dbReference>
<dbReference type="EMBL" id="MU006784">
    <property type="protein sequence ID" value="KAF2640867.1"/>
    <property type="molecule type" value="Genomic_DNA"/>
</dbReference>
<protein>
    <submittedName>
        <fullName evidence="6">Amidase</fullName>
    </submittedName>
</protein>
<feature type="binding site" evidence="4">
    <location>
        <begin position="238"/>
        <end position="241"/>
    </location>
    <ligand>
        <name>substrate</name>
    </ligand>
</feature>
<organism evidence="6 7">
    <name type="scientific">Massarina eburnea CBS 473.64</name>
    <dbReference type="NCBI Taxonomy" id="1395130"/>
    <lineage>
        <taxon>Eukaryota</taxon>
        <taxon>Fungi</taxon>
        <taxon>Dikarya</taxon>
        <taxon>Ascomycota</taxon>
        <taxon>Pezizomycotina</taxon>
        <taxon>Dothideomycetes</taxon>
        <taxon>Pleosporomycetidae</taxon>
        <taxon>Pleosporales</taxon>
        <taxon>Massarineae</taxon>
        <taxon>Massarinaceae</taxon>
        <taxon>Massarina</taxon>
    </lineage>
</organism>
<sequence>MTTTKPPTWQTLAATKRTTNVQKMPKEWRLPTSLTSTFTSTSTQSVLSIPRTSNILSDRELELTEKYDATALVEMMSSGKVKSVDVVTAFCKRAAVAQQCVNCLTEIMFEEAIERAGVCDGFVEREGRGMGALHGLPISLKDSFNIKGTQATIGYITFLDHAPSPQNSNLVTLLQAAGAIIHCKTNLPQTMMAADTHNNLFGRTLNPHNLSLTAGGSSGGEAALLAMRGSVLGIATDIAGSCRIPALCCGLKSFKPSAGRVPFGGKTAPGRLGSPASIVPVIGPMGRSVRDAELVLSTVCTGKTWDIDESVLNVPWRSVEPVSRPLVFGLVRGHAKRPLHPPVARALHAAATKLKEAGHRIVLLDHLVPDLWDCAVLAWKYFLLDPRKTDRGFVDAAGEPLVPSIAKTSFRELDAWEPSLDGLFDLNVERWKVLKKYHDLVVENGLDAVLTVGYQGTAPPHDQYGVTLYTVLQNLLNYPSGMFPFLKANKELDAPFFKSDAAYEPPYNAEACEGLPAHIQVMGKPMQDEELMEILKVVEGIVAED</sequence>
<dbReference type="Proteomes" id="UP000799753">
    <property type="component" value="Unassembled WGS sequence"/>
</dbReference>
<evidence type="ECO:0000313" key="6">
    <source>
        <dbReference type="EMBL" id="KAF2640867.1"/>
    </source>
</evidence>
<evidence type="ECO:0000259" key="5">
    <source>
        <dbReference type="Pfam" id="PF01425"/>
    </source>
</evidence>
<dbReference type="InterPro" id="IPR023631">
    <property type="entry name" value="Amidase_dom"/>
</dbReference>
<name>A0A6A6S0I2_9PLEO</name>
<dbReference type="Pfam" id="PF01425">
    <property type="entry name" value="Amidase"/>
    <property type="match status" value="1"/>
</dbReference>
<evidence type="ECO:0000256" key="2">
    <source>
        <dbReference type="ARBA" id="ARBA00022801"/>
    </source>
</evidence>
<proteinExistence type="inferred from homology"/>
<feature type="active site" description="Charge relay system" evidence="3">
    <location>
        <position position="217"/>
    </location>
</feature>
<feature type="binding site" evidence="4">
    <location>
        <position position="217"/>
    </location>
    <ligand>
        <name>substrate</name>
    </ligand>
</feature>
<evidence type="ECO:0000256" key="4">
    <source>
        <dbReference type="PIRSR" id="PIRSR001221-2"/>
    </source>
</evidence>
<dbReference type="InterPro" id="IPR036928">
    <property type="entry name" value="AS_sf"/>
</dbReference>
<dbReference type="PANTHER" id="PTHR46072">
    <property type="entry name" value="AMIDASE-RELATED-RELATED"/>
    <property type="match status" value="1"/>
</dbReference>
<evidence type="ECO:0000256" key="1">
    <source>
        <dbReference type="ARBA" id="ARBA00009199"/>
    </source>
</evidence>
<accession>A0A6A6S0I2</accession>
<dbReference type="PIRSF" id="PIRSF001221">
    <property type="entry name" value="Amidase_fungi"/>
    <property type="match status" value="1"/>
</dbReference>
<dbReference type="PANTHER" id="PTHR46072:SF5">
    <property type="entry name" value="GENERAL AMIDASE-C"/>
    <property type="match status" value="1"/>
</dbReference>
<comment type="similarity">
    <text evidence="1">Belongs to the amidase family.</text>
</comment>
<evidence type="ECO:0000256" key="3">
    <source>
        <dbReference type="PIRSR" id="PIRSR001221-1"/>
    </source>
</evidence>
<dbReference type="GO" id="GO:0016787">
    <property type="term" value="F:hydrolase activity"/>
    <property type="evidence" value="ECO:0007669"/>
    <property type="project" value="UniProtKB-KW"/>
</dbReference>
<feature type="active site" description="Charge relay system" evidence="3">
    <location>
        <position position="141"/>
    </location>
</feature>
<gene>
    <name evidence="6" type="ORF">P280DRAFT_331162</name>
</gene>
<reference evidence="6" key="1">
    <citation type="journal article" date="2020" name="Stud. Mycol.">
        <title>101 Dothideomycetes genomes: a test case for predicting lifestyles and emergence of pathogens.</title>
        <authorList>
            <person name="Haridas S."/>
            <person name="Albert R."/>
            <person name="Binder M."/>
            <person name="Bloem J."/>
            <person name="Labutti K."/>
            <person name="Salamov A."/>
            <person name="Andreopoulos B."/>
            <person name="Baker S."/>
            <person name="Barry K."/>
            <person name="Bills G."/>
            <person name="Bluhm B."/>
            <person name="Cannon C."/>
            <person name="Castanera R."/>
            <person name="Culley D."/>
            <person name="Daum C."/>
            <person name="Ezra D."/>
            <person name="Gonzalez J."/>
            <person name="Henrissat B."/>
            <person name="Kuo A."/>
            <person name="Liang C."/>
            <person name="Lipzen A."/>
            <person name="Lutzoni F."/>
            <person name="Magnuson J."/>
            <person name="Mondo S."/>
            <person name="Nolan M."/>
            <person name="Ohm R."/>
            <person name="Pangilinan J."/>
            <person name="Park H.-J."/>
            <person name="Ramirez L."/>
            <person name="Alfaro M."/>
            <person name="Sun H."/>
            <person name="Tritt A."/>
            <person name="Yoshinaga Y."/>
            <person name="Zwiers L.-H."/>
            <person name="Turgeon B."/>
            <person name="Goodwin S."/>
            <person name="Spatafora J."/>
            <person name="Crous P."/>
            <person name="Grigoriev I."/>
        </authorList>
    </citation>
    <scope>NUCLEOTIDE SEQUENCE</scope>
    <source>
        <strain evidence="6">CBS 473.64</strain>
    </source>
</reference>
<keyword evidence="2" id="KW-0378">Hydrolase</keyword>
<feature type="domain" description="Amidase" evidence="5">
    <location>
        <begin position="85"/>
        <end position="531"/>
    </location>
</feature>
<dbReference type="SUPFAM" id="SSF75304">
    <property type="entry name" value="Amidase signature (AS) enzymes"/>
    <property type="match status" value="1"/>
</dbReference>
<dbReference type="OrthoDB" id="6428749at2759"/>